<evidence type="ECO:0000313" key="7">
    <source>
        <dbReference type="Proteomes" id="UP000018680"/>
    </source>
</evidence>
<dbReference type="Proteomes" id="UP000018680">
    <property type="component" value="Chromosome"/>
</dbReference>
<dbReference type="HOGENOM" id="CLU_038395_1_3_12"/>
<feature type="binding site" evidence="4">
    <location>
        <begin position="12"/>
        <end position="14"/>
    </location>
    <ligand>
        <name>N(1)-(5-phospho-beta-D-ribosyl)glycinamide</name>
        <dbReference type="ChEBI" id="CHEBI:143788"/>
    </ligand>
</feature>
<feature type="binding site" evidence="4">
    <location>
        <position position="63"/>
    </location>
    <ligand>
        <name>(6R)-10-formyltetrahydrofolate</name>
        <dbReference type="ChEBI" id="CHEBI:195366"/>
    </ligand>
</feature>
<evidence type="ECO:0000256" key="4">
    <source>
        <dbReference type="HAMAP-Rule" id="MF_01930"/>
    </source>
</evidence>
<dbReference type="NCBIfam" id="TIGR00639">
    <property type="entry name" value="PurN"/>
    <property type="match status" value="1"/>
</dbReference>
<dbReference type="eggNOG" id="COG0299">
    <property type="taxonomic scope" value="Bacteria"/>
</dbReference>
<sequence>MADIAVFASGTGTNFKAIHRDLTSDSRHRVSLLISDRKNSGALKFASENGIPAEFISYSNRSRQDAEQEILKYLAGSDVRLIVLAGFMKLLSPLIINAYPDRIINIHPSLLPRHPGTRGIEQSWESGDDYLGISIHYVDEGMDTGRIILQQAFHRSEVTSLEEAEKHIHQLEHYWYPRTIRSLLDSHENENGD</sequence>
<dbReference type="GO" id="GO:0004644">
    <property type="term" value="F:phosphoribosylglycinamide formyltransferase activity"/>
    <property type="evidence" value="ECO:0007669"/>
    <property type="project" value="UniProtKB-UniRule"/>
</dbReference>
<dbReference type="CDD" id="cd08645">
    <property type="entry name" value="FMT_core_GART"/>
    <property type="match status" value="1"/>
</dbReference>
<dbReference type="RefSeq" id="WP_024267683.1">
    <property type="nucleotide sequence ID" value="NC_023035.1"/>
</dbReference>
<dbReference type="EC" id="2.1.2.2" evidence="4"/>
<evidence type="ECO:0000256" key="3">
    <source>
        <dbReference type="ARBA" id="ARBA00022755"/>
    </source>
</evidence>
<dbReference type="KEGG" id="slr:L21SP2_1361"/>
<dbReference type="EMBL" id="CP006939">
    <property type="protein sequence ID" value="AHC14760.1"/>
    <property type="molecule type" value="Genomic_DNA"/>
</dbReference>
<comment type="function">
    <text evidence="4">Catalyzes the transfer of a formyl group from 10-formyltetrahydrofolate to 5-phospho-ribosyl-glycinamide (GAR), producing 5-phospho-ribosyl-N-formylglycinamide (FGAR) and tetrahydrofolate.</text>
</comment>
<proteinExistence type="inferred from homology"/>
<comment type="catalytic activity">
    <reaction evidence="4">
        <text>N(1)-(5-phospho-beta-D-ribosyl)glycinamide + (6R)-10-formyltetrahydrofolate = N(2)-formyl-N(1)-(5-phospho-beta-D-ribosyl)glycinamide + (6S)-5,6,7,8-tetrahydrofolate + H(+)</text>
        <dbReference type="Rhea" id="RHEA:15053"/>
        <dbReference type="ChEBI" id="CHEBI:15378"/>
        <dbReference type="ChEBI" id="CHEBI:57453"/>
        <dbReference type="ChEBI" id="CHEBI:143788"/>
        <dbReference type="ChEBI" id="CHEBI:147286"/>
        <dbReference type="ChEBI" id="CHEBI:195366"/>
        <dbReference type="EC" id="2.1.2.2"/>
    </reaction>
</comment>
<evidence type="ECO:0000259" key="5">
    <source>
        <dbReference type="Pfam" id="PF00551"/>
    </source>
</evidence>
<keyword evidence="3 4" id="KW-0658">Purine biosynthesis</keyword>
<organism evidence="6 7">
    <name type="scientific">Salinispira pacifica</name>
    <dbReference type="NCBI Taxonomy" id="1307761"/>
    <lineage>
        <taxon>Bacteria</taxon>
        <taxon>Pseudomonadati</taxon>
        <taxon>Spirochaetota</taxon>
        <taxon>Spirochaetia</taxon>
        <taxon>Spirochaetales</taxon>
        <taxon>Spirochaetaceae</taxon>
        <taxon>Salinispira</taxon>
    </lineage>
</organism>
<dbReference type="STRING" id="1307761.L21SP2_1361"/>
<dbReference type="SUPFAM" id="SSF53328">
    <property type="entry name" value="Formyltransferase"/>
    <property type="match status" value="1"/>
</dbReference>
<protein>
    <recommendedName>
        <fullName evidence="4">Phosphoribosylglycinamide formyltransferase</fullName>
        <ecNumber evidence="4">2.1.2.2</ecNumber>
    </recommendedName>
    <alternativeName>
        <fullName evidence="4">5'-phosphoribosylglycinamide transformylase</fullName>
    </alternativeName>
    <alternativeName>
        <fullName evidence="4">GAR transformylase</fullName>
        <shortName evidence="4">GART</shortName>
    </alternativeName>
</protein>
<dbReference type="PANTHER" id="PTHR43369">
    <property type="entry name" value="PHOSPHORIBOSYLGLYCINAMIDE FORMYLTRANSFERASE"/>
    <property type="match status" value="1"/>
</dbReference>
<dbReference type="PANTHER" id="PTHR43369:SF2">
    <property type="entry name" value="PHOSPHORIBOSYLGLYCINAMIDE FORMYLTRANSFERASE"/>
    <property type="match status" value="1"/>
</dbReference>
<dbReference type="GO" id="GO:0005829">
    <property type="term" value="C:cytosol"/>
    <property type="evidence" value="ECO:0007669"/>
    <property type="project" value="TreeGrafter"/>
</dbReference>
<dbReference type="HAMAP" id="MF_01930">
    <property type="entry name" value="PurN"/>
    <property type="match status" value="1"/>
</dbReference>
<dbReference type="PATRIC" id="fig|1307761.3.peg.1354"/>
<evidence type="ECO:0000256" key="1">
    <source>
        <dbReference type="ARBA" id="ARBA00005054"/>
    </source>
</evidence>
<feature type="site" description="Raises pKa of active site His" evidence="4">
    <location>
        <position position="143"/>
    </location>
</feature>
<keyword evidence="2 4" id="KW-0808">Transferase</keyword>
<dbReference type="UniPathway" id="UPA00074">
    <property type="reaction ID" value="UER00126"/>
</dbReference>
<accession>V5WGK8</accession>
<dbReference type="InterPro" id="IPR004607">
    <property type="entry name" value="GART"/>
</dbReference>
<evidence type="ECO:0000256" key="2">
    <source>
        <dbReference type="ARBA" id="ARBA00022679"/>
    </source>
</evidence>
<evidence type="ECO:0000313" key="6">
    <source>
        <dbReference type="EMBL" id="AHC14760.1"/>
    </source>
</evidence>
<dbReference type="Gene3D" id="3.40.50.170">
    <property type="entry name" value="Formyl transferase, N-terminal domain"/>
    <property type="match status" value="1"/>
</dbReference>
<feature type="active site" description="Proton donor" evidence="4">
    <location>
        <position position="107"/>
    </location>
</feature>
<feature type="binding site" evidence="4">
    <location>
        <begin position="88"/>
        <end position="91"/>
    </location>
    <ligand>
        <name>(6R)-10-formyltetrahydrofolate</name>
        <dbReference type="ChEBI" id="CHEBI:195366"/>
    </ligand>
</feature>
<keyword evidence="7" id="KW-1185">Reference proteome</keyword>
<reference evidence="6 7" key="1">
    <citation type="journal article" date="2015" name="Stand. Genomic Sci.">
        <title>Complete genome sequence and description of Salinispira pacifica gen. nov., sp. nov., a novel spirochaete isolated form a hypersaline microbial mat.</title>
        <authorList>
            <person name="Ben Hania W."/>
            <person name="Joseph M."/>
            <person name="Schumann P."/>
            <person name="Bunk B."/>
            <person name="Fiebig A."/>
            <person name="Sproer C."/>
            <person name="Klenk H.P."/>
            <person name="Fardeau M.L."/>
            <person name="Spring S."/>
        </authorList>
    </citation>
    <scope>NUCLEOTIDE SEQUENCE [LARGE SCALE GENOMIC DNA]</scope>
    <source>
        <strain evidence="6 7">L21-RPul-D2</strain>
    </source>
</reference>
<dbReference type="InterPro" id="IPR002376">
    <property type="entry name" value="Formyl_transf_N"/>
</dbReference>
<feature type="binding site" evidence="4">
    <location>
        <position position="105"/>
    </location>
    <ligand>
        <name>(6R)-10-formyltetrahydrofolate</name>
        <dbReference type="ChEBI" id="CHEBI:195366"/>
    </ligand>
</feature>
<dbReference type="GO" id="GO:0006189">
    <property type="term" value="P:'de novo' IMP biosynthetic process"/>
    <property type="evidence" value="ECO:0007669"/>
    <property type="project" value="UniProtKB-UniRule"/>
</dbReference>
<dbReference type="Pfam" id="PF00551">
    <property type="entry name" value="Formyl_trans_N"/>
    <property type="match status" value="1"/>
</dbReference>
<feature type="domain" description="Formyl transferase N-terminal" evidence="5">
    <location>
        <begin position="4"/>
        <end position="180"/>
    </location>
</feature>
<comment type="pathway">
    <text evidence="1 4">Purine metabolism; IMP biosynthesis via de novo pathway; N(2)-formyl-N(1)-(5-phospho-D-ribosyl)glycinamide from N(1)-(5-phospho-D-ribosyl)glycinamide (10-formyl THF route): step 1/1.</text>
</comment>
<dbReference type="InterPro" id="IPR036477">
    <property type="entry name" value="Formyl_transf_N_sf"/>
</dbReference>
<name>V5WGK8_9SPIO</name>
<gene>
    <name evidence="4" type="primary">purN</name>
    <name evidence="6" type="ORF">L21SP2_1361</name>
</gene>
<dbReference type="AlphaFoldDB" id="V5WGK8"/>
<comment type="similarity">
    <text evidence="4">Belongs to the GART family.</text>
</comment>